<dbReference type="Gene3D" id="2.160.10.10">
    <property type="entry name" value="Hexapeptide repeat proteins"/>
    <property type="match status" value="1"/>
</dbReference>
<evidence type="ECO:0000313" key="4">
    <source>
        <dbReference type="EMBL" id="MDR5896780.1"/>
    </source>
</evidence>
<dbReference type="InterPro" id="IPR051159">
    <property type="entry name" value="Hexapeptide_acetyltransf"/>
</dbReference>
<name>A0ABU1GXK6_9GAMM</name>
<keyword evidence="3 4" id="KW-0012">Acyltransferase</keyword>
<dbReference type="SUPFAM" id="SSF51161">
    <property type="entry name" value="Trimeric LpxA-like enzymes"/>
    <property type="match status" value="1"/>
</dbReference>
<evidence type="ECO:0000256" key="1">
    <source>
        <dbReference type="ARBA" id="ARBA00022679"/>
    </source>
</evidence>
<proteinExistence type="predicted"/>
<dbReference type="InterPro" id="IPR018357">
    <property type="entry name" value="Hexapep_transf_CS"/>
</dbReference>
<dbReference type="Proteomes" id="UP001269375">
    <property type="component" value="Unassembled WGS sequence"/>
</dbReference>
<dbReference type="InterPro" id="IPR001451">
    <property type="entry name" value="Hexapep"/>
</dbReference>
<evidence type="ECO:0000313" key="5">
    <source>
        <dbReference type="Proteomes" id="UP001269375"/>
    </source>
</evidence>
<accession>A0ABU1GXK6</accession>
<dbReference type="GO" id="GO:0016746">
    <property type="term" value="F:acyltransferase activity"/>
    <property type="evidence" value="ECO:0007669"/>
    <property type="project" value="UniProtKB-KW"/>
</dbReference>
<dbReference type="CDD" id="cd04647">
    <property type="entry name" value="LbH_MAT_like"/>
    <property type="match status" value="1"/>
</dbReference>
<dbReference type="EC" id="2.3.1.-" evidence="4"/>
<keyword evidence="5" id="KW-1185">Reference proteome</keyword>
<dbReference type="PROSITE" id="PS00101">
    <property type="entry name" value="HEXAPEP_TRANSFERASES"/>
    <property type="match status" value="1"/>
</dbReference>
<dbReference type="InterPro" id="IPR011004">
    <property type="entry name" value="Trimer_LpxA-like_sf"/>
</dbReference>
<keyword evidence="1 4" id="KW-0808">Transferase</keyword>
<dbReference type="PANTHER" id="PTHR23416:SF78">
    <property type="entry name" value="LIPOPOLYSACCHARIDE BIOSYNTHESIS O-ACETYL TRANSFERASE WBBJ-RELATED"/>
    <property type="match status" value="1"/>
</dbReference>
<dbReference type="PANTHER" id="PTHR23416">
    <property type="entry name" value="SIALIC ACID SYNTHASE-RELATED"/>
    <property type="match status" value="1"/>
</dbReference>
<comment type="caution">
    <text evidence="4">The sequence shown here is derived from an EMBL/GenBank/DDBJ whole genome shotgun (WGS) entry which is preliminary data.</text>
</comment>
<evidence type="ECO:0000256" key="3">
    <source>
        <dbReference type="ARBA" id="ARBA00023315"/>
    </source>
</evidence>
<organism evidence="4 5">
    <name type="scientific">Larsenimonas suaedae</name>
    <dbReference type="NCBI Taxonomy" id="1851019"/>
    <lineage>
        <taxon>Bacteria</taxon>
        <taxon>Pseudomonadati</taxon>
        <taxon>Pseudomonadota</taxon>
        <taxon>Gammaproteobacteria</taxon>
        <taxon>Oceanospirillales</taxon>
        <taxon>Halomonadaceae</taxon>
        <taxon>Larsenimonas</taxon>
    </lineage>
</organism>
<evidence type="ECO:0000256" key="2">
    <source>
        <dbReference type="ARBA" id="ARBA00022737"/>
    </source>
</evidence>
<keyword evidence="2" id="KW-0677">Repeat</keyword>
<dbReference type="Pfam" id="PF00132">
    <property type="entry name" value="Hexapep"/>
    <property type="match status" value="1"/>
</dbReference>
<gene>
    <name evidence="4" type="ORF">QC825_11910</name>
</gene>
<sequence>MRNDDSKPGARVSHLFIGKNVAELFDAALKTIKRQLHPEYKLRIKGEKGNRIQGRDTLKRVLKSEVVFRGANNTLIFEPGVTVKRCKIVFIGSDSTVVIGRNCLIKGRLSVTQGSTLLIGEGTSINGDGCFITCGEPSTRITLGPGCLLANPHIRTTDQHSIIDLETNTRINYAQDIVIEERVWLAEGAKVMKGVTIGAGSIVGAGAIVTQDLPANSLCVGVPARAVKANVSWRDELIYDDPFRY</sequence>
<dbReference type="RefSeq" id="WP_251590269.1">
    <property type="nucleotide sequence ID" value="NZ_JAMLJI010000001.1"/>
</dbReference>
<protein>
    <submittedName>
        <fullName evidence="4">Acyltransferase</fullName>
        <ecNumber evidence="4">2.3.1.-</ecNumber>
    </submittedName>
</protein>
<dbReference type="EMBL" id="JARWAO010000006">
    <property type="protein sequence ID" value="MDR5896780.1"/>
    <property type="molecule type" value="Genomic_DNA"/>
</dbReference>
<reference evidence="4 5" key="1">
    <citation type="submission" date="2023-04" db="EMBL/GenBank/DDBJ databases">
        <title>A long-awaited taxogenomic arrangement of the family Halomonadaceae.</title>
        <authorList>
            <person name="De La Haba R."/>
            <person name="Chuvochina M."/>
            <person name="Wittouck S."/>
            <person name="Arahal D.R."/>
            <person name="Sanchez-Porro C."/>
            <person name="Hugenholtz P."/>
            <person name="Ventosa A."/>
        </authorList>
    </citation>
    <scope>NUCLEOTIDE SEQUENCE [LARGE SCALE GENOMIC DNA]</scope>
    <source>
        <strain evidence="4 5">DSM 22428</strain>
    </source>
</reference>